<evidence type="ECO:0000313" key="2">
    <source>
        <dbReference type="EMBL" id="GAG72319.1"/>
    </source>
</evidence>
<organism evidence="2">
    <name type="scientific">marine sediment metagenome</name>
    <dbReference type="NCBI Taxonomy" id="412755"/>
    <lineage>
        <taxon>unclassified sequences</taxon>
        <taxon>metagenomes</taxon>
        <taxon>ecological metagenomes</taxon>
    </lineage>
</organism>
<name>X0ZSM8_9ZZZZ</name>
<reference evidence="2" key="1">
    <citation type="journal article" date="2014" name="Front. Microbiol.">
        <title>High frequency of phylogenetically diverse reductive dehalogenase-homologous genes in deep subseafloor sedimentary metagenomes.</title>
        <authorList>
            <person name="Kawai M."/>
            <person name="Futagami T."/>
            <person name="Toyoda A."/>
            <person name="Takaki Y."/>
            <person name="Nishi S."/>
            <person name="Hori S."/>
            <person name="Arai W."/>
            <person name="Tsubouchi T."/>
            <person name="Morono Y."/>
            <person name="Uchiyama I."/>
            <person name="Ito T."/>
            <person name="Fujiyama A."/>
            <person name="Inagaki F."/>
            <person name="Takami H."/>
        </authorList>
    </citation>
    <scope>NUCLEOTIDE SEQUENCE</scope>
    <source>
        <strain evidence="2">Expedition CK06-06</strain>
    </source>
</reference>
<keyword evidence="1" id="KW-0812">Transmembrane</keyword>
<accession>X0ZSM8</accession>
<protein>
    <submittedName>
        <fullName evidence="2">Uncharacterized protein</fullName>
    </submittedName>
</protein>
<dbReference type="AlphaFoldDB" id="X0ZSM8"/>
<feature type="transmembrane region" description="Helical" evidence="1">
    <location>
        <begin position="30"/>
        <end position="50"/>
    </location>
</feature>
<gene>
    <name evidence="2" type="ORF">S01H4_15962</name>
</gene>
<comment type="caution">
    <text evidence="2">The sequence shown here is derived from an EMBL/GenBank/DDBJ whole genome shotgun (WGS) entry which is preliminary data.</text>
</comment>
<sequence>MDPGTLLALESLGVRVAAIEAHFWILQGELIAVLGGFVVFLAKPWAARIWNGRNGRDKK</sequence>
<dbReference type="EMBL" id="BART01006993">
    <property type="protein sequence ID" value="GAG72319.1"/>
    <property type="molecule type" value="Genomic_DNA"/>
</dbReference>
<keyword evidence="1" id="KW-1133">Transmembrane helix</keyword>
<keyword evidence="1" id="KW-0472">Membrane</keyword>
<proteinExistence type="predicted"/>
<evidence type="ECO:0000256" key="1">
    <source>
        <dbReference type="SAM" id="Phobius"/>
    </source>
</evidence>